<name>A0A8T0FF95_ARGBR</name>
<dbReference type="GO" id="GO:0005634">
    <property type="term" value="C:nucleus"/>
    <property type="evidence" value="ECO:0007669"/>
    <property type="project" value="UniProtKB-SubCell"/>
</dbReference>
<evidence type="ECO:0000313" key="11">
    <source>
        <dbReference type="Proteomes" id="UP000807504"/>
    </source>
</evidence>
<reference evidence="10" key="1">
    <citation type="journal article" date="2020" name="bioRxiv">
        <title>Chromosome-level reference genome of the European wasp spider Argiope bruennichi: a resource for studies on range expansion and evolutionary adaptation.</title>
        <authorList>
            <person name="Sheffer M.M."/>
            <person name="Hoppe A."/>
            <person name="Krehenwinkel H."/>
            <person name="Uhl G."/>
            <person name="Kuss A.W."/>
            <person name="Jensen L."/>
            <person name="Jensen C."/>
            <person name="Gillespie R.G."/>
            <person name="Hoff K.J."/>
            <person name="Prost S."/>
        </authorList>
    </citation>
    <scope>NUCLEOTIDE SEQUENCE</scope>
</reference>
<feature type="region of interest" description="Disordered" evidence="8">
    <location>
        <begin position="280"/>
        <end position="300"/>
    </location>
</feature>
<evidence type="ECO:0000256" key="3">
    <source>
        <dbReference type="ARBA" id="ARBA00006958"/>
    </source>
</evidence>
<keyword evidence="6" id="KW-0378">Hydrolase</keyword>
<comment type="caution">
    <text evidence="10">The sequence shown here is derived from an EMBL/GenBank/DDBJ whole genome shotgun (WGS) entry which is preliminary data.</text>
</comment>
<proteinExistence type="inferred from homology"/>
<keyword evidence="7" id="KW-0539">Nucleus</keyword>
<feature type="domain" description="DDE Tnp4" evidence="9">
    <location>
        <begin position="109"/>
        <end position="274"/>
    </location>
</feature>
<evidence type="ECO:0000256" key="1">
    <source>
        <dbReference type="ARBA" id="ARBA00001968"/>
    </source>
</evidence>
<dbReference type="PANTHER" id="PTHR22930">
    <property type="match status" value="1"/>
</dbReference>
<accession>A0A8T0FF95</accession>
<organism evidence="10 11">
    <name type="scientific">Argiope bruennichi</name>
    <name type="common">Wasp spider</name>
    <name type="synonym">Aranea bruennichi</name>
    <dbReference type="NCBI Taxonomy" id="94029"/>
    <lineage>
        <taxon>Eukaryota</taxon>
        <taxon>Metazoa</taxon>
        <taxon>Ecdysozoa</taxon>
        <taxon>Arthropoda</taxon>
        <taxon>Chelicerata</taxon>
        <taxon>Arachnida</taxon>
        <taxon>Araneae</taxon>
        <taxon>Araneomorphae</taxon>
        <taxon>Entelegynae</taxon>
        <taxon>Araneoidea</taxon>
        <taxon>Araneidae</taxon>
        <taxon>Argiope</taxon>
    </lineage>
</organism>
<evidence type="ECO:0000259" key="9">
    <source>
        <dbReference type="Pfam" id="PF13359"/>
    </source>
</evidence>
<dbReference type="PANTHER" id="PTHR22930:SF269">
    <property type="entry name" value="NUCLEASE HARBI1-LIKE PROTEIN"/>
    <property type="match status" value="1"/>
</dbReference>
<dbReference type="AlphaFoldDB" id="A0A8T0FF95"/>
<dbReference type="GO" id="GO:0046872">
    <property type="term" value="F:metal ion binding"/>
    <property type="evidence" value="ECO:0007669"/>
    <property type="project" value="UniProtKB-KW"/>
</dbReference>
<dbReference type="Proteomes" id="UP000807504">
    <property type="component" value="Unassembled WGS sequence"/>
</dbReference>
<evidence type="ECO:0000313" key="10">
    <source>
        <dbReference type="EMBL" id="KAF8788888.1"/>
    </source>
</evidence>
<dbReference type="Pfam" id="PF13359">
    <property type="entry name" value="DDE_Tnp_4"/>
    <property type="match status" value="1"/>
</dbReference>
<evidence type="ECO:0000256" key="4">
    <source>
        <dbReference type="ARBA" id="ARBA00022722"/>
    </source>
</evidence>
<gene>
    <name evidence="10" type="ORF">HNY73_006881</name>
</gene>
<keyword evidence="11" id="KW-1185">Reference proteome</keyword>
<evidence type="ECO:0000256" key="6">
    <source>
        <dbReference type="ARBA" id="ARBA00022801"/>
    </source>
</evidence>
<reference evidence="10" key="2">
    <citation type="submission" date="2020-06" db="EMBL/GenBank/DDBJ databases">
        <authorList>
            <person name="Sheffer M."/>
        </authorList>
    </citation>
    <scope>NUCLEOTIDE SEQUENCE</scope>
</reference>
<comment type="similarity">
    <text evidence="3">Belongs to the HARBI1 family.</text>
</comment>
<dbReference type="GO" id="GO:0016787">
    <property type="term" value="F:hydrolase activity"/>
    <property type="evidence" value="ECO:0007669"/>
    <property type="project" value="UniProtKB-KW"/>
</dbReference>
<dbReference type="GO" id="GO:0004518">
    <property type="term" value="F:nuclease activity"/>
    <property type="evidence" value="ECO:0007669"/>
    <property type="project" value="UniProtKB-KW"/>
</dbReference>
<keyword evidence="5" id="KW-0479">Metal-binding</keyword>
<dbReference type="InterPro" id="IPR027806">
    <property type="entry name" value="HARBI1_dom"/>
</dbReference>
<evidence type="ECO:0000256" key="5">
    <source>
        <dbReference type="ARBA" id="ARBA00022723"/>
    </source>
</evidence>
<evidence type="ECO:0000256" key="2">
    <source>
        <dbReference type="ARBA" id="ARBA00004123"/>
    </source>
</evidence>
<comment type="cofactor">
    <cofactor evidence="1">
        <name>a divalent metal cation</name>
        <dbReference type="ChEBI" id="CHEBI:60240"/>
    </cofactor>
</comment>
<comment type="subcellular location">
    <subcellularLocation>
        <location evidence="2">Nucleus</location>
    </subcellularLocation>
</comment>
<protein>
    <submittedName>
        <fullName evidence="10">Putative nuclease HARBI1 like protein</fullName>
    </submittedName>
</protein>
<sequence length="353" mass="40098">MSATDFESLFGKNWKTYCKEKYQHERDYSDSEVLAFTLRFFATGDSYASLSYLFKFSKQTISKCIDDVCKAIIQELKEEIKLPENEDEWLCIAQQFENQWNFPNCLGAIDGKHVVIQCPNNTSTEFFNYKGTFSVVLLALVDARYCFTFVDIGCQGRISDGGVFNNSVLLTKLKMEQLKLPHNRKLQPLGKNLPYVFLGDSAFALSRHMMKPYPGNFEKGSTERIFNYRLSRASRVVENVFGIMASVFRVFRKPMALQPDKVSDVTLACVLLHNFMRKSASSTSSYSPPGTFDTEADGEVVPGSWRNDQSGMTSFMPLKKAPRKSGQGTKATRNCFAEYFSTSGKLSWQDKYC</sequence>
<keyword evidence="4" id="KW-0540">Nuclease</keyword>
<evidence type="ECO:0000256" key="8">
    <source>
        <dbReference type="SAM" id="MobiDB-lite"/>
    </source>
</evidence>
<dbReference type="EMBL" id="JABXBU010000012">
    <property type="protein sequence ID" value="KAF8788888.1"/>
    <property type="molecule type" value="Genomic_DNA"/>
</dbReference>
<evidence type="ECO:0000256" key="7">
    <source>
        <dbReference type="ARBA" id="ARBA00023242"/>
    </source>
</evidence>
<dbReference type="InterPro" id="IPR045249">
    <property type="entry name" value="HARBI1-like"/>
</dbReference>